<evidence type="ECO:0000313" key="2">
    <source>
        <dbReference type="EMBL" id="PZG57111.1"/>
    </source>
</evidence>
<proteinExistence type="predicted"/>
<feature type="signal peptide" evidence="1">
    <location>
        <begin position="1"/>
        <end position="23"/>
    </location>
</feature>
<sequence>MRKRSLIMVAVTSAALVVSSVDAQAIAGERGSVAVRSGPSVAAVAPEHQSATPAKNALRDIVMRDSVRCPKPRSKSVNLSWGIGENHKSTTVYFNNHCSVRVGVKLFFRTKRRFQGPKRWTRCLTTNGGTQGRKKYHHAMRTRLLAVMPGC</sequence>
<reference evidence="2 3" key="1">
    <citation type="submission" date="2018-01" db="EMBL/GenBank/DDBJ databases">
        <title>Draft genome sequence of Sphaerisporangium sp. 7K107.</title>
        <authorList>
            <person name="Sahin N."/>
            <person name="Saygin H."/>
            <person name="Ay H."/>
        </authorList>
    </citation>
    <scope>NUCLEOTIDE SEQUENCE [LARGE SCALE GENOMIC DNA]</scope>
    <source>
        <strain evidence="2 3">7K107</strain>
    </source>
</reference>
<protein>
    <submittedName>
        <fullName evidence="2">Uncharacterized protein</fullName>
    </submittedName>
</protein>
<comment type="caution">
    <text evidence="2">The sequence shown here is derived from an EMBL/GenBank/DDBJ whole genome shotgun (WGS) entry which is preliminary data.</text>
</comment>
<dbReference type="RefSeq" id="WP_111164981.1">
    <property type="nucleotide sequence ID" value="NZ_POUA01000001.1"/>
</dbReference>
<evidence type="ECO:0000256" key="1">
    <source>
        <dbReference type="SAM" id="SignalP"/>
    </source>
</evidence>
<dbReference type="EMBL" id="POUA01000001">
    <property type="protein sequence ID" value="PZG57111.1"/>
    <property type="molecule type" value="Genomic_DNA"/>
</dbReference>
<feature type="chain" id="PRO_5038764032" evidence="1">
    <location>
        <begin position="24"/>
        <end position="151"/>
    </location>
</feature>
<gene>
    <name evidence="2" type="ORF">C1I98_00115</name>
</gene>
<accession>A0A2W2H8Y7</accession>
<evidence type="ECO:0000313" key="3">
    <source>
        <dbReference type="Proteomes" id="UP000248544"/>
    </source>
</evidence>
<organism evidence="2 3">
    <name type="scientific">Spongiactinospora gelatinilytica</name>
    <dbReference type="NCBI Taxonomy" id="2666298"/>
    <lineage>
        <taxon>Bacteria</taxon>
        <taxon>Bacillati</taxon>
        <taxon>Actinomycetota</taxon>
        <taxon>Actinomycetes</taxon>
        <taxon>Streptosporangiales</taxon>
        <taxon>Streptosporangiaceae</taxon>
        <taxon>Spongiactinospora</taxon>
    </lineage>
</organism>
<keyword evidence="1" id="KW-0732">Signal</keyword>
<name>A0A2W2H8Y7_9ACTN</name>
<dbReference type="AlphaFoldDB" id="A0A2W2H8Y7"/>
<dbReference type="Proteomes" id="UP000248544">
    <property type="component" value="Unassembled WGS sequence"/>
</dbReference>
<keyword evidence="3" id="KW-1185">Reference proteome</keyword>